<dbReference type="RefSeq" id="WP_251584923.1">
    <property type="nucleotide sequence ID" value="NZ_JBHTKX010000001.1"/>
</dbReference>
<accession>A0ABW3PKX8</accession>
<feature type="compositionally biased region" description="Polar residues" evidence="1">
    <location>
        <begin position="39"/>
        <end position="49"/>
    </location>
</feature>
<evidence type="ECO:0000313" key="2">
    <source>
        <dbReference type="EMBL" id="MFD1126627.1"/>
    </source>
</evidence>
<feature type="region of interest" description="Disordered" evidence="1">
    <location>
        <begin position="1"/>
        <end position="49"/>
    </location>
</feature>
<protein>
    <submittedName>
        <fullName evidence="2">Uncharacterized protein</fullName>
    </submittedName>
</protein>
<sequence>MMKEVNQKKPEICGPGKVVNKGKTYDASAGAKGMRQTYKETGQTGKGSK</sequence>
<evidence type="ECO:0000256" key="1">
    <source>
        <dbReference type="SAM" id="MobiDB-lite"/>
    </source>
</evidence>
<comment type="caution">
    <text evidence="2">The sequence shown here is derived from an EMBL/GenBank/DDBJ whole genome shotgun (WGS) entry which is preliminary data.</text>
</comment>
<proteinExistence type="predicted"/>
<organism evidence="2 3">
    <name type="scientific">Paenibacillus provencensis</name>
    <dbReference type="NCBI Taxonomy" id="441151"/>
    <lineage>
        <taxon>Bacteria</taxon>
        <taxon>Bacillati</taxon>
        <taxon>Bacillota</taxon>
        <taxon>Bacilli</taxon>
        <taxon>Bacillales</taxon>
        <taxon>Paenibacillaceae</taxon>
        <taxon>Paenibacillus</taxon>
    </lineage>
</organism>
<dbReference type="EMBL" id="JBHTKX010000001">
    <property type="protein sequence ID" value="MFD1126627.1"/>
    <property type="molecule type" value="Genomic_DNA"/>
</dbReference>
<evidence type="ECO:0000313" key="3">
    <source>
        <dbReference type="Proteomes" id="UP001597169"/>
    </source>
</evidence>
<keyword evidence="3" id="KW-1185">Reference proteome</keyword>
<reference evidence="3" key="1">
    <citation type="journal article" date="2019" name="Int. J. Syst. Evol. Microbiol.">
        <title>The Global Catalogue of Microorganisms (GCM) 10K type strain sequencing project: providing services to taxonomists for standard genome sequencing and annotation.</title>
        <authorList>
            <consortium name="The Broad Institute Genomics Platform"/>
            <consortium name="The Broad Institute Genome Sequencing Center for Infectious Disease"/>
            <person name="Wu L."/>
            <person name="Ma J."/>
        </authorList>
    </citation>
    <scope>NUCLEOTIDE SEQUENCE [LARGE SCALE GENOMIC DNA]</scope>
    <source>
        <strain evidence="3">CCUG 53519</strain>
    </source>
</reference>
<dbReference type="Proteomes" id="UP001597169">
    <property type="component" value="Unassembled WGS sequence"/>
</dbReference>
<name>A0ABW3PKX8_9BACL</name>
<gene>
    <name evidence="2" type="ORF">ACFQ3J_00365</name>
</gene>
<feature type="compositionally biased region" description="Basic and acidic residues" evidence="1">
    <location>
        <begin position="1"/>
        <end position="11"/>
    </location>
</feature>